<accession>D3B1Y9</accession>
<evidence type="ECO:0000313" key="1">
    <source>
        <dbReference type="EMBL" id="EFA85313.1"/>
    </source>
</evidence>
<sequence>MRQHVHHSCCGYRLELHRSHLELNIVVVDRCDNRTVGYCIEFGIGIVVRDIDSDIVVLDTVLDIVVLVGSFRCTTVLGCISDRIGCIDCTVLGCTVLGCIADHIDYMDYIVLGIVDPDGTANPG</sequence>
<name>D3B1Y9_HETP5</name>
<reference evidence="1 2" key="1">
    <citation type="journal article" date="2011" name="Genome Res.">
        <title>Phylogeny-wide analysis of social amoeba genomes highlights ancient origins for complex intercellular communication.</title>
        <authorList>
            <person name="Heidel A.J."/>
            <person name="Lawal H.M."/>
            <person name="Felder M."/>
            <person name="Schilde C."/>
            <person name="Helps N.R."/>
            <person name="Tunggal B."/>
            <person name="Rivero F."/>
            <person name="John U."/>
            <person name="Schleicher M."/>
            <person name="Eichinger L."/>
            <person name="Platzer M."/>
            <person name="Noegel A.A."/>
            <person name="Schaap P."/>
            <person name="Gloeckner G."/>
        </authorList>
    </citation>
    <scope>NUCLEOTIDE SEQUENCE [LARGE SCALE GENOMIC DNA]</scope>
    <source>
        <strain evidence="2">ATCC 26659 / Pp 5 / PN500</strain>
    </source>
</reference>
<dbReference type="EMBL" id="ADBJ01000008">
    <property type="protein sequence ID" value="EFA85313.1"/>
    <property type="molecule type" value="Genomic_DNA"/>
</dbReference>
<dbReference type="AlphaFoldDB" id="D3B1Y9"/>
<gene>
    <name evidence="1" type="ORF">PPL_02314</name>
</gene>
<dbReference type="RefSeq" id="XP_020437422.1">
    <property type="nucleotide sequence ID" value="XM_020573305.1"/>
</dbReference>
<comment type="caution">
    <text evidence="1">The sequence shown here is derived from an EMBL/GenBank/DDBJ whole genome shotgun (WGS) entry which is preliminary data.</text>
</comment>
<dbReference type="GeneID" id="31357839"/>
<evidence type="ECO:0000313" key="2">
    <source>
        <dbReference type="Proteomes" id="UP000001396"/>
    </source>
</evidence>
<proteinExistence type="predicted"/>
<dbReference type="Proteomes" id="UP000001396">
    <property type="component" value="Unassembled WGS sequence"/>
</dbReference>
<keyword evidence="2" id="KW-1185">Reference proteome</keyword>
<protein>
    <submittedName>
        <fullName evidence="1">Uncharacterized protein</fullName>
    </submittedName>
</protein>
<dbReference type="InParanoid" id="D3B1Y9"/>
<organism evidence="1 2">
    <name type="scientific">Heterostelium pallidum (strain ATCC 26659 / Pp 5 / PN500)</name>
    <name type="common">Cellular slime mold</name>
    <name type="synonym">Polysphondylium pallidum</name>
    <dbReference type="NCBI Taxonomy" id="670386"/>
    <lineage>
        <taxon>Eukaryota</taxon>
        <taxon>Amoebozoa</taxon>
        <taxon>Evosea</taxon>
        <taxon>Eumycetozoa</taxon>
        <taxon>Dictyostelia</taxon>
        <taxon>Acytosteliales</taxon>
        <taxon>Acytosteliaceae</taxon>
        <taxon>Heterostelium</taxon>
    </lineage>
</organism>